<dbReference type="InterPro" id="IPR001638">
    <property type="entry name" value="Solute-binding_3/MltF_N"/>
</dbReference>
<evidence type="ECO:0000256" key="1">
    <source>
        <dbReference type="ARBA" id="ARBA00004418"/>
    </source>
</evidence>
<dbReference type="AlphaFoldDB" id="A0A1N6MZN9"/>
<evidence type="ECO:0000259" key="11">
    <source>
        <dbReference type="SMART" id="SM00079"/>
    </source>
</evidence>
<dbReference type="FunFam" id="3.40.190.10:FF:000014">
    <property type="entry name" value="Arginine ABC transporter substrate-binding protein"/>
    <property type="match status" value="1"/>
</dbReference>
<feature type="domain" description="Ionotropic glutamate receptor C-terminal" evidence="11">
    <location>
        <begin position="24"/>
        <end position="245"/>
    </location>
</feature>
<reference evidence="14" key="2">
    <citation type="submission" date="2016-12" db="EMBL/GenBank/DDBJ databases">
        <authorList>
            <person name="Gaudriault S."/>
        </authorList>
    </citation>
    <scope>NUCLEOTIDE SEQUENCE [LARGE SCALE GENOMIC DNA]</scope>
    <source>
        <strain evidence="14">HGB1681 (deposited as PTA-6826 in the American Type Culture Collection)</strain>
    </source>
</reference>
<keyword evidence="3" id="KW-0813">Transport</keyword>
<evidence type="ECO:0000313" key="13">
    <source>
        <dbReference type="EMBL" id="SIP74297.1"/>
    </source>
</evidence>
<evidence type="ECO:0000256" key="6">
    <source>
        <dbReference type="ARBA" id="ARBA00022970"/>
    </source>
</evidence>
<reference evidence="13" key="1">
    <citation type="submission" date="2016-12" db="EMBL/GenBank/DDBJ databases">
        <authorList>
            <person name="Song W.-J."/>
            <person name="Kurnit D.M."/>
        </authorList>
    </citation>
    <scope>NUCLEOTIDE SEQUENCE [LARGE SCALE GENOMIC DNA]</scope>
    <source>
        <strain evidence="13">HGB1681</strain>
    </source>
</reference>
<dbReference type="NCBIfam" id="NF011583">
    <property type="entry name" value="PRK15007.1"/>
    <property type="match status" value="1"/>
</dbReference>
<evidence type="ECO:0000256" key="2">
    <source>
        <dbReference type="ARBA" id="ARBA00010333"/>
    </source>
</evidence>
<dbReference type="PANTHER" id="PTHR35936">
    <property type="entry name" value="MEMBRANE-BOUND LYTIC MUREIN TRANSGLYCOSYLASE F"/>
    <property type="match status" value="1"/>
</dbReference>
<comment type="subcellular location">
    <subcellularLocation>
        <location evidence="1">Periplasm</location>
    </subcellularLocation>
</comment>
<evidence type="ECO:0000259" key="10">
    <source>
        <dbReference type="SMART" id="SM00062"/>
    </source>
</evidence>
<evidence type="ECO:0000256" key="7">
    <source>
        <dbReference type="ARBA" id="ARBA00063465"/>
    </source>
</evidence>
<accession>A0A1N6MZN9</accession>
<dbReference type="EMBL" id="NIBU01000005">
    <property type="protein sequence ID" value="PHM37873.1"/>
    <property type="molecule type" value="Genomic_DNA"/>
</dbReference>
<evidence type="ECO:0000313" key="12">
    <source>
        <dbReference type="EMBL" id="PHM37873.1"/>
    </source>
</evidence>
<keyword evidence="6" id="KW-0029">Amino-acid transport</keyword>
<dbReference type="SMART" id="SM00062">
    <property type="entry name" value="PBPb"/>
    <property type="match status" value="1"/>
</dbReference>
<keyword evidence="4 9" id="KW-0732">Signal</keyword>
<dbReference type="SUPFAM" id="SSF53850">
    <property type="entry name" value="Periplasmic binding protein-like II"/>
    <property type="match status" value="1"/>
</dbReference>
<comment type="similarity">
    <text evidence="2 8">Belongs to the bacterial solute-binding protein 3 family.</text>
</comment>
<evidence type="ECO:0000256" key="3">
    <source>
        <dbReference type="ARBA" id="ARBA00022448"/>
    </source>
</evidence>
<dbReference type="NCBIfam" id="TIGR01096">
    <property type="entry name" value="3A0103s03R"/>
    <property type="match status" value="1"/>
</dbReference>
<dbReference type="OrthoDB" id="9768183at2"/>
<keyword evidence="5" id="KW-0574">Periplasm</keyword>
<reference evidence="12 15" key="3">
    <citation type="journal article" date="2017" name="Nat. Microbiol.">
        <title>Natural product diversity associated with the nematode symbionts Photorhabdus and Xenorhabdus.</title>
        <authorList>
            <person name="Tobias N.J."/>
            <person name="Wolff H."/>
            <person name="Djahanschiri B."/>
            <person name="Grundmann F."/>
            <person name="Kronenwerth M."/>
            <person name="Shi Y.M."/>
            <person name="Simonyi S."/>
            <person name="Grun P."/>
            <person name="Shapiro-Ilan D."/>
            <person name="Pidot S.J."/>
            <person name="Stinear T.P."/>
            <person name="Ebersberger I."/>
            <person name="Bode H.B."/>
        </authorList>
    </citation>
    <scope>NUCLEOTIDE SEQUENCE [LARGE SCALE GENOMIC DNA]</scope>
    <source>
        <strain evidence="12 15">DSM 16336</strain>
    </source>
</reference>
<evidence type="ECO:0000313" key="15">
    <source>
        <dbReference type="Proteomes" id="UP000224871"/>
    </source>
</evidence>
<dbReference type="GO" id="GO:0016020">
    <property type="term" value="C:membrane"/>
    <property type="evidence" value="ECO:0007669"/>
    <property type="project" value="InterPro"/>
</dbReference>
<dbReference type="EMBL" id="FTLG01000204">
    <property type="protein sequence ID" value="SIP74297.1"/>
    <property type="molecule type" value="Genomic_DNA"/>
</dbReference>
<comment type="subunit">
    <text evidence="7">The complex is composed of two ATP-binding proteins (ArtP), two transmembrane proteins (ArtM and ArtQ) and two solute-binding proteins (ArtJ and ArtI).</text>
</comment>
<evidence type="ECO:0000256" key="9">
    <source>
        <dbReference type="SAM" id="SignalP"/>
    </source>
</evidence>
<dbReference type="GO" id="GO:0030288">
    <property type="term" value="C:outer membrane-bounded periplasmic space"/>
    <property type="evidence" value="ECO:0007669"/>
    <property type="project" value="InterPro"/>
</dbReference>
<sequence length="247" mass="27748">MKKLLLAALFSTITLSATAAEKETLHFATEATYPPFEFVDANNKIQGFDVDLADAMCKKINAECSFTNQAFDSLIPSLKFRRVDVLMAGIDITPDRKKQVDFTDTYYDNSADFVVVKGKFSKVDELKGKLVGTQNGTTHQKYLMEQHKELKTVPYDSYQNAILDLKNGRIEAIFGDTAVVNEWLKKNKELGTIGERVTDKNYFGTGLGIAVRKGNTDLLNKLNKALAEIKQDGTYDTIYKKWFGKNN</sequence>
<evidence type="ECO:0000256" key="8">
    <source>
        <dbReference type="RuleBase" id="RU003744"/>
    </source>
</evidence>
<dbReference type="Pfam" id="PF00497">
    <property type="entry name" value="SBP_bac_3"/>
    <property type="match status" value="1"/>
</dbReference>
<dbReference type="Gene3D" id="3.40.190.10">
    <property type="entry name" value="Periplasmic binding protein-like II"/>
    <property type="match status" value="2"/>
</dbReference>
<dbReference type="PROSITE" id="PS01039">
    <property type="entry name" value="SBP_BACTERIAL_3"/>
    <property type="match status" value="1"/>
</dbReference>
<dbReference type="Proteomes" id="UP000224871">
    <property type="component" value="Unassembled WGS sequence"/>
</dbReference>
<dbReference type="InterPro" id="IPR018313">
    <property type="entry name" value="SBP_3_CS"/>
</dbReference>
<dbReference type="InterPro" id="IPR001320">
    <property type="entry name" value="Iontro_rcpt_C"/>
</dbReference>
<dbReference type="Proteomes" id="UP000196435">
    <property type="component" value="Unassembled WGS sequence"/>
</dbReference>
<proteinExistence type="inferred from homology"/>
<dbReference type="SMART" id="SM00079">
    <property type="entry name" value="PBPe"/>
    <property type="match status" value="1"/>
</dbReference>
<organism evidence="13 14">
    <name type="scientific">Xenorhabdus innexi</name>
    <dbReference type="NCBI Taxonomy" id="290109"/>
    <lineage>
        <taxon>Bacteria</taxon>
        <taxon>Pseudomonadati</taxon>
        <taxon>Pseudomonadota</taxon>
        <taxon>Gammaproteobacteria</taxon>
        <taxon>Enterobacterales</taxon>
        <taxon>Morganellaceae</taxon>
        <taxon>Xenorhabdus</taxon>
    </lineage>
</organism>
<feature type="signal peptide" evidence="9">
    <location>
        <begin position="1"/>
        <end position="19"/>
    </location>
</feature>
<dbReference type="CDD" id="cd13700">
    <property type="entry name" value="PBP2_Arg_STM4351"/>
    <property type="match status" value="1"/>
</dbReference>
<protein>
    <submittedName>
        <fullName evidence="12">Arginine/ornithine-binding periplasmic protein</fullName>
    </submittedName>
    <submittedName>
        <fullName evidence="13">Putative ABC transporter arginine-binding protein 2</fullName>
    </submittedName>
</protein>
<evidence type="ECO:0000256" key="4">
    <source>
        <dbReference type="ARBA" id="ARBA00022729"/>
    </source>
</evidence>
<dbReference type="GO" id="GO:0015276">
    <property type="term" value="F:ligand-gated monoatomic ion channel activity"/>
    <property type="evidence" value="ECO:0007669"/>
    <property type="project" value="InterPro"/>
</dbReference>
<gene>
    <name evidence="13" type="primary">artI</name>
    <name evidence="12" type="ORF">Xinn_00681</name>
    <name evidence="13" type="ORF">XIS1_600063</name>
</gene>
<keyword evidence="15" id="KW-1185">Reference proteome</keyword>
<dbReference type="InterPro" id="IPR005768">
    <property type="entry name" value="Lys_Arg_Orn-bd"/>
</dbReference>
<evidence type="ECO:0000313" key="14">
    <source>
        <dbReference type="Proteomes" id="UP000196435"/>
    </source>
</evidence>
<dbReference type="RefSeq" id="WP_086953668.1">
    <property type="nucleotide sequence ID" value="NZ_CAWNQC010000248.1"/>
</dbReference>
<feature type="domain" description="Solute-binding protein family 3/N-terminal" evidence="10">
    <location>
        <begin position="24"/>
        <end position="246"/>
    </location>
</feature>
<dbReference type="GO" id="GO:0006865">
    <property type="term" value="P:amino acid transport"/>
    <property type="evidence" value="ECO:0007669"/>
    <property type="project" value="UniProtKB-KW"/>
</dbReference>
<name>A0A1N6MZN9_9GAMM</name>
<feature type="chain" id="PRO_5012839660" evidence="9">
    <location>
        <begin position="20"/>
        <end position="247"/>
    </location>
</feature>
<evidence type="ECO:0000256" key="5">
    <source>
        <dbReference type="ARBA" id="ARBA00022764"/>
    </source>
</evidence>
<dbReference type="PANTHER" id="PTHR35936:SF20">
    <property type="entry name" value="ABC TRANSPORTER ARGININE-BINDING PROTEIN 2-RELATED"/>
    <property type="match status" value="1"/>
</dbReference>